<evidence type="ECO:0000313" key="10">
    <source>
        <dbReference type="EMBL" id="MED6136945.1"/>
    </source>
</evidence>
<comment type="subcellular location">
    <subcellularLocation>
        <location evidence="1">Nucleus</location>
    </subcellularLocation>
</comment>
<dbReference type="SUPFAM" id="SSF57903">
    <property type="entry name" value="FYVE/PHD zinc finger"/>
    <property type="match status" value="2"/>
</dbReference>
<evidence type="ECO:0000256" key="6">
    <source>
        <dbReference type="PROSITE-ProRule" id="PRU00146"/>
    </source>
</evidence>
<dbReference type="InterPro" id="IPR000182">
    <property type="entry name" value="GNAT_dom"/>
</dbReference>
<feature type="domain" description="PHD-type" evidence="8">
    <location>
        <begin position="543"/>
        <end position="588"/>
    </location>
</feature>
<evidence type="ECO:0000256" key="1">
    <source>
        <dbReference type="ARBA" id="ARBA00004123"/>
    </source>
</evidence>
<evidence type="ECO:0000256" key="4">
    <source>
        <dbReference type="ARBA" id="ARBA00022833"/>
    </source>
</evidence>
<dbReference type="Gene3D" id="3.40.630.30">
    <property type="match status" value="1"/>
</dbReference>
<dbReference type="InterPro" id="IPR019786">
    <property type="entry name" value="Zinc_finger_PHD-type_CS"/>
</dbReference>
<dbReference type="InterPro" id="IPR016181">
    <property type="entry name" value="Acyl_CoA_acyltransferase"/>
</dbReference>
<evidence type="ECO:0000313" key="11">
    <source>
        <dbReference type="Proteomes" id="UP001341840"/>
    </source>
</evidence>
<dbReference type="SUPFAM" id="SSF55729">
    <property type="entry name" value="Acyl-CoA N-acyltransferases (Nat)"/>
    <property type="match status" value="1"/>
</dbReference>
<organism evidence="10 11">
    <name type="scientific">Stylosanthes scabra</name>
    <dbReference type="NCBI Taxonomy" id="79078"/>
    <lineage>
        <taxon>Eukaryota</taxon>
        <taxon>Viridiplantae</taxon>
        <taxon>Streptophyta</taxon>
        <taxon>Embryophyta</taxon>
        <taxon>Tracheophyta</taxon>
        <taxon>Spermatophyta</taxon>
        <taxon>Magnoliopsida</taxon>
        <taxon>eudicotyledons</taxon>
        <taxon>Gunneridae</taxon>
        <taxon>Pentapetalae</taxon>
        <taxon>rosids</taxon>
        <taxon>fabids</taxon>
        <taxon>Fabales</taxon>
        <taxon>Fabaceae</taxon>
        <taxon>Papilionoideae</taxon>
        <taxon>50 kb inversion clade</taxon>
        <taxon>dalbergioids sensu lato</taxon>
        <taxon>Dalbergieae</taxon>
        <taxon>Pterocarpus clade</taxon>
        <taxon>Stylosanthes</taxon>
    </lineage>
</organism>
<evidence type="ECO:0000259" key="8">
    <source>
        <dbReference type="PROSITE" id="PS50016"/>
    </source>
</evidence>
<feature type="domain" description="N-acetyltransferase" evidence="9">
    <location>
        <begin position="740"/>
        <end position="893"/>
    </location>
</feature>
<dbReference type="Gene3D" id="3.30.40.10">
    <property type="entry name" value="Zinc/RING finger domain, C3HC4 (zinc finger)"/>
    <property type="match status" value="2"/>
</dbReference>
<dbReference type="Proteomes" id="UP001341840">
    <property type="component" value="Unassembled WGS sequence"/>
</dbReference>
<evidence type="ECO:0008006" key="12">
    <source>
        <dbReference type="Google" id="ProtNLM"/>
    </source>
</evidence>
<feature type="region of interest" description="Disordered" evidence="7">
    <location>
        <begin position="57"/>
        <end position="97"/>
    </location>
</feature>
<evidence type="ECO:0000259" key="9">
    <source>
        <dbReference type="PROSITE" id="PS51186"/>
    </source>
</evidence>
<dbReference type="PANTHER" id="PTHR47025:SF2">
    <property type="entry name" value="AUTOIMMUNE REGULATOR"/>
    <property type="match status" value="1"/>
</dbReference>
<evidence type="ECO:0000256" key="3">
    <source>
        <dbReference type="ARBA" id="ARBA00022771"/>
    </source>
</evidence>
<dbReference type="InterPro" id="IPR032308">
    <property type="entry name" value="TDBD"/>
</dbReference>
<reference evidence="10 11" key="1">
    <citation type="journal article" date="2023" name="Plants (Basel)">
        <title>Bridging the Gap: Combining Genomics and Transcriptomics Approaches to Understand Stylosanthes scabra, an Orphan Legume from the Brazilian Caatinga.</title>
        <authorList>
            <person name="Ferreira-Neto J.R.C."/>
            <person name="da Silva M.D."/>
            <person name="Binneck E."/>
            <person name="de Melo N.F."/>
            <person name="da Silva R.H."/>
            <person name="de Melo A.L.T.M."/>
            <person name="Pandolfi V."/>
            <person name="Bustamante F.O."/>
            <person name="Brasileiro-Vidal A.C."/>
            <person name="Benko-Iseppon A.M."/>
        </authorList>
    </citation>
    <scope>NUCLEOTIDE SEQUENCE [LARGE SCALE GENOMIC DNA]</scope>
    <source>
        <tissue evidence="10">Leaves</tissue>
    </source>
</reference>
<evidence type="ECO:0000256" key="2">
    <source>
        <dbReference type="ARBA" id="ARBA00022723"/>
    </source>
</evidence>
<keyword evidence="5" id="KW-0539">Nucleus</keyword>
<dbReference type="PROSITE" id="PS50016">
    <property type="entry name" value="ZF_PHD_2"/>
    <property type="match status" value="1"/>
</dbReference>
<name>A0ABU6SKK1_9FABA</name>
<dbReference type="EMBL" id="JASCZI010060949">
    <property type="protein sequence ID" value="MED6136945.1"/>
    <property type="molecule type" value="Genomic_DNA"/>
</dbReference>
<accession>A0ABU6SKK1</accession>
<dbReference type="InterPro" id="IPR013083">
    <property type="entry name" value="Znf_RING/FYVE/PHD"/>
</dbReference>
<protein>
    <recommendedName>
        <fullName evidence="12">PHD-type domain-containing protein</fullName>
    </recommendedName>
</protein>
<keyword evidence="11" id="KW-1185">Reference proteome</keyword>
<comment type="caution">
    <text evidence="10">The sequence shown here is derived from an EMBL/GenBank/DDBJ whole genome shotgun (WGS) entry which is preliminary data.</text>
</comment>
<dbReference type="PROSITE" id="PS01359">
    <property type="entry name" value="ZF_PHD_1"/>
    <property type="match status" value="2"/>
</dbReference>
<gene>
    <name evidence="10" type="ORF">PIB30_060421</name>
</gene>
<feature type="compositionally biased region" description="Basic and acidic residues" evidence="7">
    <location>
        <begin position="70"/>
        <end position="80"/>
    </location>
</feature>
<evidence type="ECO:0000256" key="5">
    <source>
        <dbReference type="ARBA" id="ARBA00023242"/>
    </source>
</evidence>
<keyword evidence="4" id="KW-0862">Zinc</keyword>
<evidence type="ECO:0000256" key="7">
    <source>
        <dbReference type="SAM" id="MobiDB-lite"/>
    </source>
</evidence>
<feature type="region of interest" description="Disordered" evidence="7">
    <location>
        <begin position="197"/>
        <end position="230"/>
    </location>
</feature>
<dbReference type="SMART" id="SM00249">
    <property type="entry name" value="PHD"/>
    <property type="match status" value="2"/>
</dbReference>
<proteinExistence type="predicted"/>
<dbReference type="PROSITE" id="PS51186">
    <property type="entry name" value="GNAT"/>
    <property type="match status" value="1"/>
</dbReference>
<dbReference type="InterPro" id="IPR011011">
    <property type="entry name" value="Znf_FYVE_PHD"/>
</dbReference>
<dbReference type="CDD" id="cd15539">
    <property type="entry name" value="PHD1_AIRE"/>
    <property type="match status" value="1"/>
</dbReference>
<keyword evidence="2" id="KW-0479">Metal-binding</keyword>
<dbReference type="Pfam" id="PF23209">
    <property type="entry name" value="IDM1_C"/>
    <property type="match status" value="1"/>
</dbReference>
<dbReference type="InterPro" id="IPR056511">
    <property type="entry name" value="IDM1_C"/>
</dbReference>
<dbReference type="InterPro" id="IPR001965">
    <property type="entry name" value="Znf_PHD"/>
</dbReference>
<dbReference type="PANTHER" id="PTHR47025">
    <property type="entry name" value="AUTOIMMUNE REGULATOR"/>
    <property type="match status" value="1"/>
</dbReference>
<dbReference type="Pfam" id="PF16135">
    <property type="entry name" value="TDBD"/>
    <property type="match status" value="2"/>
</dbReference>
<dbReference type="InterPro" id="IPR019787">
    <property type="entry name" value="Znf_PHD-finger"/>
</dbReference>
<sequence>MENCADSEQFVLRSSIRTGFKREFEFAMKAQSEICRSLGRTRASKHGNVVQVVKHPIKKRSKKSSSIKGNRSESKSRVVESVDGGGRGDVMSKEEAKSDVMDVEELKNLHGESIGEVGALVDGKEPKNDGDVVDEKSTVGCDGEAKEGAEVCYSKEDGVVGGPTPISVIAGSGDSVKGKKPFRRFTKSLLKRKVEDDATGAKSGYDKGNDDAEAVEIGGNNKKHANDRGKDVKEEIKDGALVTMSKASTKRCPTSLKELLATRILEGLPVNYVHSVKARKAAGTRLQGVISGDGIVCHCEHCHGAEVVKPALFELHASSSNKCPPEYIYLENGSTLQDVMNTCLNIPLETLEEAVQKVIGGFAIKKSTFCFNCRDAHVVSRLLCNLCMESKNCCPDPPTQTIDPSNCNVSLAVQSRYPEPIVVQKPINNGMKHSASRDRSDGKITRKDLRLHKLIFEADVLPDGTEVAYYVRGKRLLDGYKQGSGIVCSCCDKEISPSQFEAHAGWASRRKPYLHIYTSNGVSLHELSINYLKERKCFSRNNDDLCSICFHGGNLLCCNGCPRAFHIDCVPLSCIPTGTWYCKYCHHVFQKDKYVERNANALAAGRIAGVDPLAQIQERCIRIVKTHQVHHEGCVLCRQQCFSKIFSPQTMMICDQCEKEYHVGCMKDHNIQNLEELPEGNWFCCSECSEVHTALGNLVVGEEENLPDSLLSLIEKKHAEKGLEIEAGLDIKWKVLNWSRIASDNTRKLLSKAVAILHEQFGPINSDSRADFIPAMIYGRKIGHYDFHGMYCAILTVNQAIVSVGIFRVFGHEVAELPLVATPTDCQGQGYFQCLFSCIERLLASLKVKQLVLPAMEEAESMWTNKFGFTRVDQNEINDYWRRLRLMMFQDTPLLRKPVPTLSST</sequence>
<keyword evidence="3 6" id="KW-0863">Zinc-finger</keyword>